<organism evidence="1 2">
    <name type="scientific">Eubacterium pyruvativorans</name>
    <dbReference type="NCBI Taxonomy" id="155865"/>
    <lineage>
        <taxon>Bacteria</taxon>
        <taxon>Bacillati</taxon>
        <taxon>Bacillota</taxon>
        <taxon>Clostridia</taxon>
        <taxon>Eubacteriales</taxon>
        <taxon>Eubacteriaceae</taxon>
        <taxon>Eubacterium</taxon>
    </lineage>
</organism>
<dbReference type="EMBL" id="FPBT01000019">
    <property type="protein sequence ID" value="SFU61490.1"/>
    <property type="molecule type" value="Genomic_DNA"/>
</dbReference>
<dbReference type="PANTHER" id="PTHR41248">
    <property type="entry name" value="NORD PROTEIN"/>
    <property type="match status" value="1"/>
</dbReference>
<dbReference type="OrthoDB" id="1632179at2"/>
<reference evidence="1 2" key="1">
    <citation type="submission" date="2016-10" db="EMBL/GenBank/DDBJ databases">
        <authorList>
            <person name="de Groot N.N."/>
        </authorList>
    </citation>
    <scope>NUCLEOTIDE SEQUENCE [LARGE SCALE GENOMIC DNA]</scope>
    <source>
        <strain evidence="1 2">KHGC13</strain>
    </source>
</reference>
<keyword evidence="2" id="KW-1185">Reference proteome</keyword>
<evidence type="ECO:0000313" key="2">
    <source>
        <dbReference type="Proteomes" id="UP000198817"/>
    </source>
</evidence>
<dbReference type="PANTHER" id="PTHR41248:SF1">
    <property type="entry name" value="NORD PROTEIN"/>
    <property type="match status" value="1"/>
</dbReference>
<dbReference type="AlphaFoldDB" id="A0A1I7HL38"/>
<evidence type="ECO:0000313" key="1">
    <source>
        <dbReference type="EMBL" id="SFU61490.1"/>
    </source>
</evidence>
<dbReference type="InterPro" id="IPR036465">
    <property type="entry name" value="vWFA_dom_sf"/>
</dbReference>
<name>A0A1I7HL38_9FIRM</name>
<sequence>MQVSDFEKKRALNLIWNAAEDYEADPGFRVYDAEGKADLYWNCIIGAIWKHYDWQKMHEFYITFNGTVDQGLYENLFWIMFENGAYEKEKDQRPVFPYLRKEYARKTIPTLYAHITESRADWLLEGHLKRSLGQDCGLPDLVDRKLLDAIEISGDLDTDQAIDHLAETLSKFFTYRRPKPGEKPKKFEINPVFHPILFLRARKAREEMGPMRKMAFGFGEHRSEYSGAYVDQSHVKVSFAKYTAQTDEGLREYIRNYFGKPVMNEQDLRQMEKDYCVGNHRDVHLYFTNGDYDESMLNDSFAGKQLAQAVAQRDENVKKYREEEARHRVTIDRLTSRIRNSVLMHMETQRVHAPTGQLQPNRIWRGLYLNDDTIFRKEIRGDEGNLSVDILMDASTSQVHRAEMVAGQAYIIAESLTRCGIPTRVMGFSAMNGYTIMNVYRKYNEPREANRRIFRFNTAGANRDGLAVRLAAGMILENHAEHRILIILSDAKPNDMIRMQQDAGDLRDYAGQNAIEDTAAEVHAARMAGIHVLGIFYGADDDLPGVRRIYNRDFVRIRSYDRFADVVGGLIQTQITAV</sequence>
<dbReference type="STRING" id="155865.SAMN05216515_1202"/>
<dbReference type="InterPro" id="IPR051928">
    <property type="entry name" value="NorD/CobT"/>
</dbReference>
<protein>
    <recommendedName>
        <fullName evidence="3">Nitric oxide reductase activation protein</fullName>
    </recommendedName>
</protein>
<dbReference type="RefSeq" id="WP_090471626.1">
    <property type="nucleotide sequence ID" value="NZ_FOWF01000020.1"/>
</dbReference>
<proteinExistence type="predicted"/>
<dbReference type="SUPFAM" id="SSF53300">
    <property type="entry name" value="vWA-like"/>
    <property type="match status" value="1"/>
</dbReference>
<accession>A0A1I7HL38</accession>
<gene>
    <name evidence="1" type="ORF">SAMN05216508_11922</name>
</gene>
<evidence type="ECO:0008006" key="3">
    <source>
        <dbReference type="Google" id="ProtNLM"/>
    </source>
</evidence>
<dbReference type="Proteomes" id="UP000198817">
    <property type="component" value="Unassembled WGS sequence"/>
</dbReference>